<dbReference type="PIRSF" id="PIRSF006577">
    <property type="entry name" value="UCP006577"/>
    <property type="match status" value="1"/>
</dbReference>
<dbReference type="InterPro" id="IPR012031">
    <property type="entry name" value="MTH0776-like"/>
</dbReference>
<organism evidence="1 2">
    <name type="scientific">Methanobrevibacter oralis</name>
    <dbReference type="NCBI Taxonomy" id="66851"/>
    <lineage>
        <taxon>Archaea</taxon>
        <taxon>Methanobacteriati</taxon>
        <taxon>Methanobacteriota</taxon>
        <taxon>Methanomada group</taxon>
        <taxon>Methanobacteria</taxon>
        <taxon>Methanobacteriales</taxon>
        <taxon>Methanobacteriaceae</taxon>
        <taxon>Methanobrevibacter</taxon>
    </lineage>
</organism>
<dbReference type="OrthoDB" id="109565at2157"/>
<evidence type="ECO:0000313" key="1">
    <source>
        <dbReference type="EMBL" id="KZX13967.1"/>
    </source>
</evidence>
<evidence type="ECO:0000313" key="2">
    <source>
        <dbReference type="Proteomes" id="UP000077428"/>
    </source>
</evidence>
<dbReference type="Pfam" id="PF08979">
    <property type="entry name" value="DUF1894"/>
    <property type="match status" value="1"/>
</dbReference>
<dbReference type="Proteomes" id="UP000077428">
    <property type="component" value="Unassembled WGS sequence"/>
</dbReference>
<reference evidence="2" key="1">
    <citation type="journal article" date="2016" name="Genome Announc.">
        <title>Draft Genome Sequences of Methanobrevibacter curvatus DSM11111, Methanobrevibacter cuticularis DSM11139, Methanobrevibacter filiformis DSM11501, and Methanobrevibacter oralis DSM7256.</title>
        <authorList>
            <person name="Poehlein A."/>
            <person name="Seedorf H."/>
        </authorList>
    </citation>
    <scope>NUCLEOTIDE SEQUENCE [LARGE SCALE GENOMIC DNA]</scope>
    <source>
        <strain evidence="2">DSM 7256 / JCM 30027 / ZR</strain>
    </source>
</reference>
<evidence type="ECO:0008006" key="3">
    <source>
        <dbReference type="Google" id="ProtNLM"/>
    </source>
</evidence>
<dbReference type="EMBL" id="LWMU01000041">
    <property type="protein sequence ID" value="KZX13967.1"/>
    <property type="molecule type" value="Genomic_DNA"/>
</dbReference>
<dbReference type="RefSeq" id="WP_042692601.1">
    <property type="nucleotide sequence ID" value="NZ_CABMAB010000011.1"/>
</dbReference>
<proteinExistence type="predicted"/>
<accession>A0A166CG25</accession>
<dbReference type="AlphaFoldDB" id="A0A166CG25"/>
<dbReference type="STRING" id="66851.MBORA_02070"/>
<comment type="caution">
    <text evidence="1">The sequence shown here is derived from an EMBL/GenBank/DDBJ whole genome shotgun (WGS) entry which is preliminary data.</text>
</comment>
<dbReference type="PATRIC" id="fig|66851.6.peg.255"/>
<gene>
    <name evidence="1" type="ORF">MBORA_02070</name>
</gene>
<keyword evidence="2" id="KW-1185">Reference proteome</keyword>
<protein>
    <recommendedName>
        <fullName evidence="3">DUF1894 domain-containing protein</fullName>
    </recommendedName>
</protein>
<sequence>MSFCLDTYLQQSDNYEIHAARAGFKDCAMIIRFKSDEIINVKPGDEVLGVRVIGIPPIPIGIDNEKHTVFIPYTKPCHGTSVVELPIDEEEINKIRKLKID</sequence>
<name>A0A166CG25_METOA</name>